<dbReference type="InterPro" id="IPR029030">
    <property type="entry name" value="Caspase-like_dom_sf"/>
</dbReference>
<evidence type="ECO:0000259" key="1">
    <source>
        <dbReference type="PROSITE" id="PS50208"/>
    </source>
</evidence>
<dbReference type="Gene3D" id="3.40.50.1460">
    <property type="match status" value="1"/>
</dbReference>
<dbReference type="InterPro" id="IPR011600">
    <property type="entry name" value="Pept_C14_caspase"/>
</dbReference>
<dbReference type="SUPFAM" id="SSF52129">
    <property type="entry name" value="Caspase-like"/>
    <property type="match status" value="1"/>
</dbReference>
<dbReference type="PANTHER" id="PTHR22576:SF37">
    <property type="entry name" value="MUCOSA-ASSOCIATED LYMPHOID TISSUE LYMPHOMA TRANSLOCATION PROTEIN 1"/>
    <property type="match status" value="1"/>
</dbReference>
<dbReference type="PANTHER" id="PTHR22576">
    <property type="entry name" value="MUCOSA ASSOCIATED LYMPHOID TISSUE LYMPHOMA TRANSLOCATION PROTEIN 1/PARACASPASE"/>
    <property type="match status" value="1"/>
</dbReference>
<sequence length="352" mass="39299">MSLLQTLPYKDYERALKFTKEQCEIIAKVADLRNISFLDAGKPGEMLMKQLDRQGYSANQYKQILNSAFITRKATFYKPQAKVAILIGNEQYIHLAKLATPATDCDHLGTKLKTMGFTVITLKNITSGVLKNVLVHLLEVVPNDSYCLVFYAGHGCEICNTKCLLSIDCPSENIQPQHFITENFLLNQVAKCKPDLCVLLMDMCRVNLDRNNNQNLFAQLLTTEDYSIHKNLLVGYSTLADHAAYEVVQIELSHSVDSKLTYELKTGDQVIHGASQYASALCDHIEDDCDVASLIDKVHGDVENAAKKQRPIKLQCGVAKRSLHDPATGDSSLLLKNLQKVVKQLNDNIIVL</sequence>
<evidence type="ECO:0000313" key="2">
    <source>
        <dbReference type="EMBL" id="KAG7296641.1"/>
    </source>
</evidence>
<proteinExistence type="predicted"/>
<protein>
    <recommendedName>
        <fullName evidence="1">Caspase family p20 domain-containing protein</fullName>
    </recommendedName>
</protein>
<feature type="domain" description="Caspase family p20" evidence="1">
    <location>
        <begin position="80"/>
        <end position="205"/>
    </location>
</feature>
<dbReference type="EMBL" id="JAHIBW010000028">
    <property type="protein sequence ID" value="KAG7296641.1"/>
    <property type="molecule type" value="Genomic_DNA"/>
</dbReference>
<accession>A0ABQ7PUP0</accession>
<keyword evidence="3" id="KW-1185">Reference proteome</keyword>
<comment type="caution">
    <text evidence="2">The sequence shown here is derived from an EMBL/GenBank/DDBJ whole genome shotgun (WGS) entry which is preliminary data.</text>
</comment>
<evidence type="ECO:0000313" key="3">
    <source>
        <dbReference type="Proteomes" id="UP000823941"/>
    </source>
</evidence>
<dbReference type="Proteomes" id="UP000823941">
    <property type="component" value="Chromosome 28"/>
</dbReference>
<dbReference type="Pfam" id="PF00656">
    <property type="entry name" value="Peptidase_C14"/>
    <property type="match status" value="1"/>
</dbReference>
<dbReference type="InterPro" id="IPR052039">
    <property type="entry name" value="Caspase-related_regulators"/>
</dbReference>
<reference evidence="2 3" key="1">
    <citation type="submission" date="2021-06" db="EMBL/GenBank/DDBJ databases">
        <title>A haploid diamondback moth (Plutella xylostella L.) genome assembly resolves 31 chromosomes and identifies a diamide resistance mutation.</title>
        <authorList>
            <person name="Ward C.M."/>
            <person name="Perry K.D."/>
            <person name="Baker G."/>
            <person name="Powis K."/>
            <person name="Heckel D.G."/>
            <person name="Baxter S.W."/>
        </authorList>
    </citation>
    <scope>NUCLEOTIDE SEQUENCE [LARGE SCALE GENOMIC DNA]</scope>
    <source>
        <strain evidence="2 3">LV</strain>
        <tissue evidence="2">Single pupa</tissue>
    </source>
</reference>
<name>A0ABQ7PUP0_PLUXY</name>
<dbReference type="InterPro" id="IPR001309">
    <property type="entry name" value="Pept_C14_p20"/>
</dbReference>
<gene>
    <name evidence="2" type="ORF">JYU34_020461</name>
</gene>
<dbReference type="PROSITE" id="PS50208">
    <property type="entry name" value="CASPASE_P20"/>
    <property type="match status" value="1"/>
</dbReference>
<organism evidence="2 3">
    <name type="scientific">Plutella xylostella</name>
    <name type="common">Diamondback moth</name>
    <name type="synonym">Plutella maculipennis</name>
    <dbReference type="NCBI Taxonomy" id="51655"/>
    <lineage>
        <taxon>Eukaryota</taxon>
        <taxon>Metazoa</taxon>
        <taxon>Ecdysozoa</taxon>
        <taxon>Arthropoda</taxon>
        <taxon>Hexapoda</taxon>
        <taxon>Insecta</taxon>
        <taxon>Pterygota</taxon>
        <taxon>Neoptera</taxon>
        <taxon>Endopterygota</taxon>
        <taxon>Lepidoptera</taxon>
        <taxon>Glossata</taxon>
        <taxon>Ditrysia</taxon>
        <taxon>Yponomeutoidea</taxon>
        <taxon>Plutellidae</taxon>
        <taxon>Plutella</taxon>
    </lineage>
</organism>